<sequence length="347" mass="38324">MTFQRENRYIVIKRKDLDLPQEESLLHLISGNHIPTRECLVIESDWPEYEPAWRMIQARVEGATLSPAHVEDEREACERWIRQQIGMPARIPMDWDGPFNRYTWAAWSARAALSAPSCPCQTDTARETRRKDGIEAAELQGILLRDHQDCRPLDAGLMGWAAAALSAPPAAGVPEGWKSIALYAHQLADMVLKGDAPHCAQRAAAALIAMLTTPTPPASEEAEELERLRDALDRIARIPGDSVDYHPSHMSRIARAAVGLFSTTPPASEQQQDAVLPEGWVLVERGVWTEDQVNEAAKSLSLVMDVPGITARDLAMVAMDAAQCRTPDVTLDELLRLNPHLAKGEGV</sequence>
<evidence type="ECO:0000313" key="2">
    <source>
        <dbReference type="Proteomes" id="UP000461288"/>
    </source>
</evidence>
<comment type="caution">
    <text evidence="1">The sequence shown here is derived from an EMBL/GenBank/DDBJ whole genome shotgun (WGS) entry which is preliminary data.</text>
</comment>
<name>A0A7X3KW76_9GAMM</name>
<dbReference type="EMBL" id="WTFN01000094">
    <property type="protein sequence ID" value="MWK59391.1"/>
    <property type="molecule type" value="Genomic_DNA"/>
</dbReference>
<organism evidence="1 2">
    <name type="scientific">Metapseudomonas otitidis</name>
    <dbReference type="NCBI Taxonomy" id="319939"/>
    <lineage>
        <taxon>Bacteria</taxon>
        <taxon>Pseudomonadati</taxon>
        <taxon>Pseudomonadota</taxon>
        <taxon>Gammaproteobacteria</taxon>
        <taxon>Pseudomonadales</taxon>
        <taxon>Pseudomonadaceae</taxon>
        <taxon>Metapseudomonas</taxon>
    </lineage>
</organism>
<proteinExistence type="predicted"/>
<accession>A0A7X3KW76</accession>
<evidence type="ECO:0000313" key="1">
    <source>
        <dbReference type="EMBL" id="MWK59391.1"/>
    </source>
</evidence>
<gene>
    <name evidence="1" type="ORF">GO594_25670</name>
</gene>
<dbReference type="RefSeq" id="WP_160482676.1">
    <property type="nucleotide sequence ID" value="NZ_WTFN01000094.1"/>
</dbReference>
<dbReference type="AlphaFoldDB" id="A0A7X3KW76"/>
<protein>
    <submittedName>
        <fullName evidence="1">Uncharacterized protein</fullName>
    </submittedName>
</protein>
<reference evidence="1 2" key="1">
    <citation type="submission" date="2019-12" db="EMBL/GenBank/DDBJ databases">
        <title>Draft genome sequence of Pseudomonas otitidis recovered from a chicken carcass.</title>
        <authorList>
            <person name="Vieira T.R."/>
            <person name="Oliviera E.F.C."/>
            <person name="Silva N.M.V."/>
            <person name="Sambrano G.E."/>
            <person name="Cibulski S.P."/>
            <person name="Cardoso M.R.I."/>
        </authorList>
    </citation>
    <scope>NUCLEOTIDE SEQUENCE [LARGE SCALE GENOMIC DNA]</scope>
    <source>
        <strain evidence="1 2">25_K</strain>
    </source>
</reference>
<dbReference type="Proteomes" id="UP000461288">
    <property type="component" value="Unassembled WGS sequence"/>
</dbReference>